<gene>
    <name evidence="1" type="ORF">PFR001_LOCUS1053</name>
</gene>
<comment type="caution">
    <text evidence="1">The sequence shown here is derived from an EMBL/GenBank/DDBJ whole genome shotgun (WGS) entry which is preliminary data.</text>
</comment>
<proteinExistence type="predicted"/>
<dbReference type="Proteomes" id="UP001157938">
    <property type="component" value="Unassembled WGS sequence"/>
</dbReference>
<evidence type="ECO:0000313" key="2">
    <source>
        <dbReference type="Proteomes" id="UP001157938"/>
    </source>
</evidence>
<organism evidence="1 2">
    <name type="scientific">Peronospora farinosa</name>
    <dbReference type="NCBI Taxonomy" id="134698"/>
    <lineage>
        <taxon>Eukaryota</taxon>
        <taxon>Sar</taxon>
        <taxon>Stramenopiles</taxon>
        <taxon>Oomycota</taxon>
        <taxon>Peronosporomycetes</taxon>
        <taxon>Peronosporales</taxon>
        <taxon>Peronosporaceae</taxon>
        <taxon>Peronospora</taxon>
    </lineage>
</organism>
<evidence type="ECO:0000313" key="1">
    <source>
        <dbReference type="EMBL" id="CAH0485352.1"/>
    </source>
</evidence>
<protein>
    <submittedName>
        <fullName evidence="1">Uncharacterized protein</fullName>
    </submittedName>
</protein>
<accession>A0ABN8BU54</accession>
<keyword evidence="2" id="KW-1185">Reference proteome</keyword>
<reference evidence="1 2" key="1">
    <citation type="submission" date="2021-11" db="EMBL/GenBank/DDBJ databases">
        <authorList>
            <person name="Islam A."/>
            <person name="Islam S."/>
            <person name="Flora M.S."/>
            <person name="Rahman M."/>
            <person name="Ziaur R.M."/>
            <person name="Epstein J.H."/>
            <person name="Hassan M."/>
            <person name="Klassen M."/>
            <person name="Woodard K."/>
            <person name="Webb A."/>
            <person name="Webby R.J."/>
            <person name="El Zowalaty M.E."/>
        </authorList>
    </citation>
    <scope>NUCLEOTIDE SEQUENCE [LARGE SCALE GENOMIC DNA]</scope>
    <source>
        <strain evidence="1">Pf1</strain>
    </source>
</reference>
<sequence length="76" mass="9274">MWLCMCEGDCFQLAPWCAAVRRQCTPAMILSRHWRRHLPVYRAWNWQKNILWTLMYQNHLDRVCYFGAQNTQTIKL</sequence>
<dbReference type="EMBL" id="CAKLBC010000201">
    <property type="protein sequence ID" value="CAH0485352.1"/>
    <property type="molecule type" value="Genomic_DNA"/>
</dbReference>
<name>A0ABN8BU54_9STRA</name>